<evidence type="ECO:0000313" key="1">
    <source>
        <dbReference type="EMBL" id="CNE47787.1"/>
    </source>
</evidence>
<dbReference type="EMBL" id="CPYI01000004">
    <property type="protein sequence ID" value="CNE47787.1"/>
    <property type="molecule type" value="Genomic_DNA"/>
</dbReference>
<sequence length="349" mass="39642">MSVERIIESISGKRIATYERCFEATDIAECLGMYIWNKRVCAELLPVLQILEVSLRNALCSGYESLFRERRKQQGKNTAEINAEFDPMWLKNFYDSAADCQYKDTKTAIVSAANKLEKRGIELTADNLIPELTFGVWSHLCQSHDINDAQSLQLWPDLLYHAFPGRKMKHSQLINILRNVNRLRNRIAHHEPVWYSKSLYGTPAYLNKVINFYNECLILIEAINPSNLKAITLVNSHASLTALCSIQCVAEYKNLAAEVHAIPQINIKNWHTHAQFSERIRGAISSIQGDLVSIKAVDGNYSGQFFIDKKDRAILKGLAQLKVGELVTFIPTRFDDSLIATKVHYNLPT</sequence>
<dbReference type="Pfam" id="PF07751">
    <property type="entry name" value="Abi_2"/>
    <property type="match status" value="1"/>
</dbReference>
<gene>
    <name evidence="1" type="ORF">ERS008491_01368</name>
</gene>
<name>A0A0T9L0U8_YERKR</name>
<reference evidence="1 2" key="1">
    <citation type="submission" date="2015-03" db="EMBL/GenBank/DDBJ databases">
        <authorList>
            <person name="Murphy D."/>
        </authorList>
    </citation>
    <scope>NUCLEOTIDE SEQUENCE [LARGE SCALE GENOMIC DNA]</scope>
    <source>
        <strain evidence="1 2">FCF326</strain>
    </source>
</reference>
<protein>
    <submittedName>
        <fullName evidence="1">Abortive infection bacteriophage resistance protein</fullName>
    </submittedName>
</protein>
<dbReference type="RefSeq" id="WP_049557108.1">
    <property type="nucleotide sequence ID" value="NZ_CABHXR010000023.1"/>
</dbReference>
<proteinExistence type="predicted"/>
<dbReference type="AlphaFoldDB" id="A0A0T9L0U8"/>
<accession>A0A0T9L0U8</accession>
<evidence type="ECO:0000313" key="2">
    <source>
        <dbReference type="Proteomes" id="UP000045824"/>
    </source>
</evidence>
<organism evidence="1 2">
    <name type="scientific">Yersinia kristensenii</name>
    <dbReference type="NCBI Taxonomy" id="28152"/>
    <lineage>
        <taxon>Bacteria</taxon>
        <taxon>Pseudomonadati</taxon>
        <taxon>Pseudomonadota</taxon>
        <taxon>Gammaproteobacteria</taxon>
        <taxon>Enterobacterales</taxon>
        <taxon>Yersiniaceae</taxon>
        <taxon>Yersinia</taxon>
    </lineage>
</organism>
<dbReference type="Proteomes" id="UP000045824">
    <property type="component" value="Unassembled WGS sequence"/>
</dbReference>
<dbReference type="InterPro" id="IPR011664">
    <property type="entry name" value="Abi_system_AbiD/AbiF-like"/>
</dbReference>